<keyword evidence="3" id="KW-0812">Transmembrane</keyword>
<evidence type="ECO:0000259" key="4">
    <source>
        <dbReference type="PROSITE" id="PS50132"/>
    </source>
</evidence>
<dbReference type="InterPro" id="IPR036871">
    <property type="entry name" value="PX_dom_sf"/>
</dbReference>
<feature type="compositionally biased region" description="Polar residues" evidence="2">
    <location>
        <begin position="667"/>
        <end position="682"/>
    </location>
</feature>
<dbReference type="GeneID" id="77726328"/>
<gene>
    <name evidence="7" type="ORF">MKK02DRAFT_25988</name>
</gene>
<feature type="domain" description="PX" evidence="5">
    <location>
        <begin position="945"/>
        <end position="1074"/>
    </location>
</feature>
<dbReference type="SMART" id="SM00312">
    <property type="entry name" value="PX"/>
    <property type="match status" value="1"/>
</dbReference>
<evidence type="ECO:0000256" key="3">
    <source>
        <dbReference type="SAM" id="Phobius"/>
    </source>
</evidence>
<dbReference type="EMBL" id="JAKWFO010000005">
    <property type="protein sequence ID" value="KAI9635186.1"/>
    <property type="molecule type" value="Genomic_DNA"/>
</dbReference>
<dbReference type="Proteomes" id="UP001164286">
    <property type="component" value="Unassembled WGS sequence"/>
</dbReference>
<feature type="region of interest" description="Disordered" evidence="2">
    <location>
        <begin position="1258"/>
        <end position="1277"/>
    </location>
</feature>
<feature type="transmembrane region" description="Helical" evidence="3">
    <location>
        <begin position="1368"/>
        <end position="1389"/>
    </location>
</feature>
<feature type="transmembrane region" description="Helical" evidence="3">
    <location>
        <begin position="31"/>
        <end position="49"/>
    </location>
</feature>
<dbReference type="InterPro" id="IPR003114">
    <property type="entry name" value="Phox_assoc"/>
</dbReference>
<proteinExistence type="inferred from homology"/>
<organism evidence="7 8">
    <name type="scientific">Dioszegia hungarica</name>
    <dbReference type="NCBI Taxonomy" id="4972"/>
    <lineage>
        <taxon>Eukaryota</taxon>
        <taxon>Fungi</taxon>
        <taxon>Dikarya</taxon>
        <taxon>Basidiomycota</taxon>
        <taxon>Agaricomycotina</taxon>
        <taxon>Tremellomycetes</taxon>
        <taxon>Tremellales</taxon>
        <taxon>Bulleribasidiaceae</taxon>
        <taxon>Dioszegia</taxon>
    </lineage>
</organism>
<dbReference type="SMART" id="SM00313">
    <property type="entry name" value="PXA"/>
    <property type="match status" value="1"/>
</dbReference>
<dbReference type="InterPro" id="IPR049500">
    <property type="entry name" value="Peptidase_M50B-like"/>
</dbReference>
<comment type="caution">
    <text evidence="7">The sequence shown here is derived from an EMBL/GenBank/DDBJ whole genome shotgun (WGS) entry which is preliminary data.</text>
</comment>
<dbReference type="PANTHER" id="PTHR22775">
    <property type="entry name" value="SORTING NEXIN"/>
    <property type="match status" value="1"/>
</dbReference>
<dbReference type="InterPro" id="IPR044926">
    <property type="entry name" value="RGS_subdomain_2"/>
</dbReference>
<dbReference type="RefSeq" id="XP_052944963.1">
    <property type="nucleotide sequence ID" value="XM_053087127.1"/>
</dbReference>
<dbReference type="Pfam" id="PF13398">
    <property type="entry name" value="Peptidase_M50B"/>
    <property type="match status" value="1"/>
</dbReference>
<evidence type="ECO:0000256" key="1">
    <source>
        <dbReference type="ARBA" id="ARBA00010883"/>
    </source>
</evidence>
<dbReference type="SUPFAM" id="SSF64268">
    <property type="entry name" value="PX domain"/>
    <property type="match status" value="1"/>
</dbReference>
<feature type="transmembrane region" description="Helical" evidence="3">
    <location>
        <begin position="1410"/>
        <end position="1434"/>
    </location>
</feature>
<dbReference type="PROSITE" id="PS50132">
    <property type="entry name" value="RGS"/>
    <property type="match status" value="1"/>
</dbReference>
<feature type="transmembrane region" description="Helical" evidence="3">
    <location>
        <begin position="1440"/>
        <end position="1460"/>
    </location>
</feature>
<accession>A0AA38H9T2</accession>
<evidence type="ECO:0000259" key="5">
    <source>
        <dbReference type="PROSITE" id="PS50195"/>
    </source>
</evidence>
<feature type="region of interest" description="Disordered" evidence="2">
    <location>
        <begin position="775"/>
        <end position="836"/>
    </location>
</feature>
<dbReference type="GO" id="GO:0035091">
    <property type="term" value="F:phosphatidylinositol binding"/>
    <property type="evidence" value="ECO:0007669"/>
    <property type="project" value="InterPro"/>
</dbReference>
<dbReference type="Pfam" id="PF00787">
    <property type="entry name" value="PX"/>
    <property type="match status" value="1"/>
</dbReference>
<dbReference type="InterPro" id="IPR001683">
    <property type="entry name" value="PX_dom"/>
</dbReference>
<evidence type="ECO:0000313" key="7">
    <source>
        <dbReference type="EMBL" id="KAI9635186.1"/>
    </source>
</evidence>
<dbReference type="PANTHER" id="PTHR22775:SF3">
    <property type="entry name" value="SORTING NEXIN-13"/>
    <property type="match status" value="1"/>
</dbReference>
<dbReference type="InterPro" id="IPR016137">
    <property type="entry name" value="RGS"/>
</dbReference>
<keyword evidence="3" id="KW-1133">Transmembrane helix</keyword>
<name>A0AA38H9T2_9TREE</name>
<evidence type="ECO:0000259" key="6">
    <source>
        <dbReference type="PROSITE" id="PS51207"/>
    </source>
</evidence>
<dbReference type="Gene3D" id="1.10.167.10">
    <property type="entry name" value="Regulator of G-protein Signalling 4, domain 2"/>
    <property type="match status" value="1"/>
</dbReference>
<feature type="transmembrane region" description="Helical" evidence="3">
    <location>
        <begin position="1538"/>
        <end position="1558"/>
    </location>
</feature>
<dbReference type="InterPro" id="IPR036305">
    <property type="entry name" value="RGS_sf"/>
</dbReference>
<comment type="similarity">
    <text evidence="1">Belongs to the sorting nexin family.</text>
</comment>
<dbReference type="PROSITE" id="PS51207">
    <property type="entry name" value="PXA"/>
    <property type="match status" value="1"/>
</dbReference>
<feature type="compositionally biased region" description="Polar residues" evidence="2">
    <location>
        <begin position="821"/>
        <end position="832"/>
    </location>
</feature>
<sequence length="1692" mass="184757">MTWSPRLVITSSAVLIGAIFVPRFTFFQSVIVAPAFIALATCVGAVLLIRSLLRADPAGDGPGRRPTLRPLVFTTPSAWSAVLTRQSWEEQTTSSRGPALFSTAPAAVKDALDRLLDLIQRHFILPWYSRISPSPAFPKGTDTLIRHVIANFVTQGEHVDWSSLLVSRIVPIVRDHLQHYRSVENLASDSRTALPLPLPIKAHPALSTQDHSSASGTPPLVESHLRAQLELLLGRLLPEADRSEVVKLLVREIVLGAVLLPVYEMLCDPDFWNRQIDDRGGRYLHEQRQVSRFLSALSTIPDSPSATVTPVKPRTSYPPATAFISAESSTQHFDAFIRSISRLKTLGEARRFRADLDRETRVAQAALNDEELKESGGKEGERVLKRAKKYVQRLGRASAQVDARIGVLSGLSANPEVLRSPLSVSRSSAAQPDIALRTVLLDPSSLAYWLEFMERRNRSKLVQFWLTVEGFKDPLELAEPSSFGTFDPQSGSEADGTILDDTTFLYEMYFAAGSDMGVSTRDIGVIRDFVKSPVAPVSAQAVRVVKGSIFSAQQAVYEQMEEEDWSEFKRGELYRKAMQDLSRQRPLDQNAFSPRSVTSPLVAAVQPGKPVRHVSSPLLETKVRRPPPKIGPTLVNGNFTPTTSVAPFASISTAPPTFSRSLTQVRAIPSSSQAHTPTGTQPSTPPKRFNHLDVLFTGGANSPTATESERRIFDDDDEVDVDDDDFVQVQRMEAIQAALSEIIASDDMISSRVEAHASPTPGSVAPSMTTSLVLSPLSERDERSSKLASRSAEDLRSAGLAGPAVSVPPTGSSKEGGPTLQRRQSMSKLSSSVDRDRLFDDITEAEADDQPTESVDPEYVQLAAPGNLHLGPEISRLELRVQELIKQENLLEGLIRRAELTGNEAELKLLQKSISTVRRDLRGSVFQKAQYEQQEEENRLVPGRTVVSVPSAHVTVDATEGKQVARYAVRVSQMGEDGRSVEGSWVVYRRYNQFFELDKAVKDWAAGSADRELMREIRGLVELPGKKLGPSTSAGLMESRRQGLERYLKSLVTSASLCNSDILRNFLSRSSASFPSAPLPGQTASVASLAPHNIVRSLYKSVATTLDETPLGPSMLDMIHSTLNRQFSDVAGGLGEVVELGGELFGYGSSFIPPLLKGGMGGLTGSPEIGGTAGGALKAGGEAESGSTVFTAPICDLFIEMFDLDESSWLRRQAIVVILQQFLGSTIESRKVRDTLRGVAHPDSLEKLLVSFQDMLFPDGERRPPSEERNETEKLATRHRASKKLALLIPDIAANMIGRSNARRAARRVFGVLQDKRLNQHLILKILDEVISALFAKPAPDTTTGSDSDAQSGFPAYSDLTDAARYSLVWIGISLVIILALWCGTVAYISVNKGEGGETHFKPPPARQPAYRPTLAAGYLGSCLIGCALLGAGFDALASKWAALALVGYLFIALVICCSFKRHEEAIALYEKIAAQHKEATGGDDIVADRLRLKRMEDELDQVYEDKMVSLELIISIALFISIGCILPGWLIADSVGLRFVIMFIGLFSAVYAVQDIYDDGVKHRHMSGSDAHNYASLLVTFNPTVEPSQVGWDEEVGEYQWKLESKTKTLAYTSLALQVLAIIITILAALYLVRSTTAEQALRSRQFLPSPWHLHSADLLEKAKQGGQGLQEGLDWGKEKVGSLVGGDDGT</sequence>
<protein>
    <submittedName>
        <fullName evidence="7">PXA domain-containing protein</fullName>
    </submittedName>
</protein>
<dbReference type="InterPro" id="IPR013937">
    <property type="entry name" value="Sorting_nexin_C"/>
</dbReference>
<keyword evidence="3" id="KW-0472">Membrane</keyword>
<keyword evidence="8" id="KW-1185">Reference proteome</keyword>
<feature type="region of interest" description="Disordered" evidence="2">
    <location>
        <begin position="667"/>
        <end position="689"/>
    </location>
</feature>
<feature type="compositionally biased region" description="Basic and acidic residues" evidence="2">
    <location>
        <begin position="1259"/>
        <end position="1276"/>
    </location>
</feature>
<dbReference type="Pfam" id="PF08628">
    <property type="entry name" value="Nexin_C"/>
    <property type="match status" value="1"/>
</dbReference>
<dbReference type="Gene3D" id="3.30.1520.10">
    <property type="entry name" value="Phox-like domain"/>
    <property type="match status" value="1"/>
</dbReference>
<feature type="domain" description="RGS" evidence="4">
    <location>
        <begin position="435"/>
        <end position="578"/>
    </location>
</feature>
<feature type="compositionally biased region" description="Basic and acidic residues" evidence="2">
    <location>
        <begin position="778"/>
        <end position="796"/>
    </location>
</feature>
<feature type="transmembrane region" description="Helical" evidence="3">
    <location>
        <begin position="1611"/>
        <end position="1634"/>
    </location>
</feature>
<evidence type="ECO:0000256" key="2">
    <source>
        <dbReference type="SAM" id="MobiDB-lite"/>
    </source>
</evidence>
<dbReference type="PROSITE" id="PS50195">
    <property type="entry name" value="PX"/>
    <property type="match status" value="1"/>
</dbReference>
<dbReference type="Pfam" id="PF00615">
    <property type="entry name" value="RGS"/>
    <property type="match status" value="1"/>
</dbReference>
<dbReference type="SMART" id="SM00315">
    <property type="entry name" value="RGS"/>
    <property type="match status" value="1"/>
</dbReference>
<reference evidence="7" key="1">
    <citation type="journal article" date="2022" name="G3 (Bethesda)">
        <title>High quality genome of the basidiomycete yeast Dioszegia hungarica PDD-24b-2 isolated from cloud water.</title>
        <authorList>
            <person name="Jarrige D."/>
            <person name="Haridas S."/>
            <person name="Bleykasten-Grosshans C."/>
            <person name="Joly M."/>
            <person name="Nadalig T."/>
            <person name="Sancelme M."/>
            <person name="Vuilleumier S."/>
            <person name="Grigoriev I.V."/>
            <person name="Amato P."/>
            <person name="Bringel F."/>
        </authorList>
    </citation>
    <scope>NUCLEOTIDE SEQUENCE</scope>
    <source>
        <strain evidence="7">PDD-24b-2</strain>
    </source>
</reference>
<dbReference type="Pfam" id="PF02194">
    <property type="entry name" value="PXA"/>
    <property type="match status" value="1"/>
</dbReference>
<evidence type="ECO:0000313" key="8">
    <source>
        <dbReference type="Proteomes" id="UP001164286"/>
    </source>
</evidence>
<dbReference type="SUPFAM" id="SSF48097">
    <property type="entry name" value="Regulator of G-protein signaling, RGS"/>
    <property type="match status" value="1"/>
</dbReference>
<feature type="domain" description="PXA" evidence="6">
    <location>
        <begin position="105"/>
        <end position="280"/>
    </location>
</feature>
<feature type="transmembrane region" description="Helical" evidence="3">
    <location>
        <begin position="1513"/>
        <end position="1532"/>
    </location>
</feature>